<feature type="region of interest" description="Disordered" evidence="1">
    <location>
        <begin position="308"/>
        <end position="373"/>
    </location>
</feature>
<protein>
    <submittedName>
        <fullName evidence="2">Uncharacterized protein</fullName>
    </submittedName>
</protein>
<accession>A0AAD4ME13</accession>
<name>A0AAD4ME13_9AGAM</name>
<dbReference type="Proteomes" id="UP001203297">
    <property type="component" value="Unassembled WGS sequence"/>
</dbReference>
<feature type="compositionally biased region" description="Basic residues" evidence="1">
    <location>
        <begin position="14"/>
        <end position="23"/>
    </location>
</feature>
<keyword evidence="3" id="KW-1185">Reference proteome</keyword>
<proteinExistence type="predicted"/>
<feature type="region of interest" description="Disordered" evidence="1">
    <location>
        <begin position="1"/>
        <end position="49"/>
    </location>
</feature>
<comment type="caution">
    <text evidence="2">The sequence shown here is derived from an EMBL/GenBank/DDBJ whole genome shotgun (WGS) entry which is preliminary data.</text>
</comment>
<evidence type="ECO:0000256" key="1">
    <source>
        <dbReference type="SAM" id="MobiDB-lite"/>
    </source>
</evidence>
<dbReference type="EMBL" id="WTXG01000001">
    <property type="protein sequence ID" value="KAI0307868.1"/>
    <property type="molecule type" value="Genomic_DNA"/>
</dbReference>
<sequence length="507" mass="56729">MSLPPTANDLDEKKKRKPLRQPRKQSQVFGELSQENVAPPHLGSCSEVPSADLPRQYISLSGRSFIDSSPRSVRFPFLPANMMPPSLLPPVRDEGLEWSGPSRLSSSLDPAHINPRDLTRSGLGRLRRVGSTRSTCSDENIPHPSRLPVAAETSSGSSSLRSLRRVHRPQAKDESRRWSVNNPLTALSHAHFRDPEDNSLQSQRRRVSLWSRRRITKVDRLHEQRLTDDQGQEDLVSGVASPPLTETQRVQSLRRGRKLAQVFGAEPPIALYRMASHVDGAPTTSEANQRERMKTYLLSSSDMISIHSGHPSLRHSHSSLSSVSISPRTLDTTVKETEAPQTKVERSQTSAPPFTNVDDDPNRTTRDSYSMPEGHAAFHRRRLRAAKLSRFFGVAYNDISGTTAMAIPERNTAESKSGVGSGTGTGWILMTMAREEEEEEEEERKGKEKQQHKTWILMTSLRFYGKCQGLKILLVVIIINHDDDDDDGDDNGLRFNSLRLLAISSLY</sequence>
<evidence type="ECO:0000313" key="2">
    <source>
        <dbReference type="EMBL" id="KAI0307868.1"/>
    </source>
</evidence>
<feature type="region of interest" description="Disordered" evidence="1">
    <location>
        <begin position="98"/>
        <end position="182"/>
    </location>
</feature>
<reference evidence="2" key="1">
    <citation type="journal article" date="2022" name="New Phytol.">
        <title>Evolutionary transition to the ectomycorrhizal habit in the genomes of a hyperdiverse lineage of mushroom-forming fungi.</title>
        <authorList>
            <person name="Looney B."/>
            <person name="Miyauchi S."/>
            <person name="Morin E."/>
            <person name="Drula E."/>
            <person name="Courty P.E."/>
            <person name="Kohler A."/>
            <person name="Kuo A."/>
            <person name="LaButti K."/>
            <person name="Pangilinan J."/>
            <person name="Lipzen A."/>
            <person name="Riley R."/>
            <person name="Andreopoulos W."/>
            <person name="He G."/>
            <person name="Johnson J."/>
            <person name="Nolan M."/>
            <person name="Tritt A."/>
            <person name="Barry K.W."/>
            <person name="Grigoriev I.V."/>
            <person name="Nagy L.G."/>
            <person name="Hibbett D."/>
            <person name="Henrissat B."/>
            <person name="Matheny P.B."/>
            <person name="Labbe J."/>
            <person name="Martin F.M."/>
        </authorList>
    </citation>
    <scope>NUCLEOTIDE SEQUENCE</scope>
    <source>
        <strain evidence="2">BPL690</strain>
    </source>
</reference>
<gene>
    <name evidence="2" type="ORF">B0F90DRAFT_1664850</name>
</gene>
<feature type="compositionally biased region" description="Low complexity" evidence="1">
    <location>
        <begin position="318"/>
        <end position="328"/>
    </location>
</feature>
<feature type="compositionally biased region" description="Basic and acidic residues" evidence="1">
    <location>
        <begin position="333"/>
        <end position="346"/>
    </location>
</feature>
<evidence type="ECO:0000313" key="3">
    <source>
        <dbReference type="Proteomes" id="UP001203297"/>
    </source>
</evidence>
<organism evidence="2 3">
    <name type="scientific">Multifurca ochricompacta</name>
    <dbReference type="NCBI Taxonomy" id="376703"/>
    <lineage>
        <taxon>Eukaryota</taxon>
        <taxon>Fungi</taxon>
        <taxon>Dikarya</taxon>
        <taxon>Basidiomycota</taxon>
        <taxon>Agaricomycotina</taxon>
        <taxon>Agaricomycetes</taxon>
        <taxon>Russulales</taxon>
        <taxon>Russulaceae</taxon>
        <taxon>Multifurca</taxon>
    </lineage>
</organism>
<dbReference type="AlphaFoldDB" id="A0AAD4ME13"/>